<reference evidence="2" key="1">
    <citation type="journal article" date="2019" name="Int. J. Syst. Evol. Microbiol.">
        <title>The Global Catalogue of Microorganisms (GCM) 10K type strain sequencing project: providing services to taxonomists for standard genome sequencing and annotation.</title>
        <authorList>
            <consortium name="The Broad Institute Genomics Platform"/>
            <consortium name="The Broad Institute Genome Sequencing Center for Infectious Disease"/>
            <person name="Wu L."/>
            <person name="Ma J."/>
        </authorList>
    </citation>
    <scope>NUCLEOTIDE SEQUENCE [LARGE SCALE GENOMIC DNA]</scope>
    <source>
        <strain evidence="2">CGMCC 1.12966</strain>
    </source>
</reference>
<sequence>MRANSLLSLFGTKLAYKWFRPYTQDGAHLYAVFFNYYIHLFDIARDAGIQGIYLRAIAMHQFTVFID</sequence>
<evidence type="ECO:0000313" key="1">
    <source>
        <dbReference type="EMBL" id="GHE47581.1"/>
    </source>
</evidence>
<keyword evidence="2" id="KW-1185">Reference proteome</keyword>
<name>A0ABQ3I150_9SPHI</name>
<dbReference type="EMBL" id="BNAF01000016">
    <property type="protein sequence ID" value="GHE47581.1"/>
    <property type="molecule type" value="Genomic_DNA"/>
</dbReference>
<protein>
    <submittedName>
        <fullName evidence="1">Uncharacterized protein</fullName>
    </submittedName>
</protein>
<comment type="caution">
    <text evidence="1">The sequence shown here is derived from an EMBL/GenBank/DDBJ whole genome shotgun (WGS) entry which is preliminary data.</text>
</comment>
<dbReference type="Proteomes" id="UP000620550">
    <property type="component" value="Unassembled WGS sequence"/>
</dbReference>
<accession>A0ABQ3I150</accession>
<organism evidence="1 2">
    <name type="scientific">Sphingobacterium griseoflavum</name>
    <dbReference type="NCBI Taxonomy" id="1474952"/>
    <lineage>
        <taxon>Bacteria</taxon>
        <taxon>Pseudomonadati</taxon>
        <taxon>Bacteroidota</taxon>
        <taxon>Sphingobacteriia</taxon>
        <taxon>Sphingobacteriales</taxon>
        <taxon>Sphingobacteriaceae</taxon>
        <taxon>Sphingobacterium</taxon>
    </lineage>
</organism>
<proteinExistence type="predicted"/>
<evidence type="ECO:0000313" key="2">
    <source>
        <dbReference type="Proteomes" id="UP000620550"/>
    </source>
</evidence>
<gene>
    <name evidence="1" type="ORF">GCM10017764_33390</name>
</gene>